<evidence type="ECO:0000313" key="1">
    <source>
        <dbReference type="EMBL" id="EWY98884.1"/>
    </source>
</evidence>
<reference evidence="1 2" key="1">
    <citation type="submission" date="2011-06" db="EMBL/GenBank/DDBJ databases">
        <title>The Genome Sequence of Fusarium oxysporum FOSC 3-a.</title>
        <authorList>
            <consortium name="The Broad Institute Genome Sequencing Platform"/>
            <person name="Ma L.-J."/>
            <person name="Gale L.R."/>
            <person name="Schwartz D.C."/>
            <person name="Zhou S."/>
            <person name="Corby-Kistler H."/>
            <person name="Young S.K."/>
            <person name="Zeng Q."/>
            <person name="Gargeya S."/>
            <person name="Fitzgerald M."/>
            <person name="Haas B."/>
            <person name="Abouelleil A."/>
            <person name="Alvarado L."/>
            <person name="Arachchi H.M."/>
            <person name="Berlin A."/>
            <person name="Brown A."/>
            <person name="Chapman S.B."/>
            <person name="Chen Z."/>
            <person name="Dunbar C."/>
            <person name="Freedman E."/>
            <person name="Gearin G."/>
            <person name="Gellesch M."/>
            <person name="Goldberg J."/>
            <person name="Griggs A."/>
            <person name="Gujja S."/>
            <person name="Heiman D."/>
            <person name="Howarth C."/>
            <person name="Larson L."/>
            <person name="Lui A."/>
            <person name="MacDonald P.J.P."/>
            <person name="Mehta T."/>
            <person name="Montmayeur A."/>
            <person name="Murphy C."/>
            <person name="Neiman D."/>
            <person name="Pearson M."/>
            <person name="Priest M."/>
            <person name="Roberts A."/>
            <person name="Saif S."/>
            <person name="Shea T."/>
            <person name="Shenoy N."/>
            <person name="Sisk P."/>
            <person name="Stolte C."/>
            <person name="Sykes S."/>
            <person name="Wortman J."/>
            <person name="Nusbaum C."/>
            <person name="Birren B."/>
        </authorList>
    </citation>
    <scope>NUCLEOTIDE SEQUENCE [LARGE SCALE GENOMIC DNA]</scope>
    <source>
        <strain evidence="2">FOSC 3-a</strain>
    </source>
</reference>
<gene>
    <name evidence="1" type="ORF">FOYG_03170</name>
</gene>
<organism evidence="1 2">
    <name type="scientific">Fusarium oxysporum NRRL 32931</name>
    <dbReference type="NCBI Taxonomy" id="660029"/>
    <lineage>
        <taxon>Eukaryota</taxon>
        <taxon>Fungi</taxon>
        <taxon>Dikarya</taxon>
        <taxon>Ascomycota</taxon>
        <taxon>Pezizomycotina</taxon>
        <taxon>Sordariomycetes</taxon>
        <taxon>Hypocreomycetidae</taxon>
        <taxon>Hypocreales</taxon>
        <taxon>Nectriaceae</taxon>
        <taxon>Fusarium</taxon>
        <taxon>Fusarium oxysporum species complex</taxon>
    </lineage>
</organism>
<name>W9J209_FUSOX</name>
<evidence type="ECO:0000313" key="2">
    <source>
        <dbReference type="Proteomes" id="UP000030753"/>
    </source>
</evidence>
<dbReference type="AlphaFoldDB" id="W9J209"/>
<sequence length="101" mass="11508">MELLIADRGALLQTMHVGRLFLHLRYARSDYSISSIISINSLIHVQPPRWAIYPLWQKGRARHGQSMYCMYRSTAMFAATVEAGSRNRRRGSRAIGVCTVL</sequence>
<protein>
    <submittedName>
        <fullName evidence="1">Uncharacterized protein</fullName>
    </submittedName>
</protein>
<dbReference type="EMBL" id="JH717840">
    <property type="protein sequence ID" value="EWY98884.1"/>
    <property type="molecule type" value="Genomic_DNA"/>
</dbReference>
<accession>W9J209</accession>
<proteinExistence type="predicted"/>
<dbReference type="Proteomes" id="UP000030753">
    <property type="component" value="Unassembled WGS sequence"/>
</dbReference>
<dbReference type="HOGENOM" id="CLU_2291791_0_0_1"/>